<dbReference type="InterPro" id="IPR029060">
    <property type="entry name" value="PIN-like_dom_sf"/>
</dbReference>
<comment type="caution">
    <text evidence="2">The sequence shown here is derived from an EMBL/GenBank/DDBJ whole genome shotgun (WGS) entry which is preliminary data.</text>
</comment>
<proteinExistence type="predicted"/>
<reference evidence="3" key="1">
    <citation type="journal article" date="2019" name="Int. J. Syst. Evol. Microbiol.">
        <title>The Global Catalogue of Microorganisms (GCM) 10K type strain sequencing project: providing services to taxonomists for standard genome sequencing and annotation.</title>
        <authorList>
            <consortium name="The Broad Institute Genomics Platform"/>
            <consortium name="The Broad Institute Genome Sequencing Center for Infectious Disease"/>
            <person name="Wu L."/>
            <person name="Ma J."/>
        </authorList>
    </citation>
    <scope>NUCLEOTIDE SEQUENCE [LARGE SCALE GENOMIC DNA]</scope>
    <source>
        <strain evidence="3">KCTC 42805</strain>
    </source>
</reference>
<keyword evidence="3" id="KW-1185">Reference proteome</keyword>
<dbReference type="Pfam" id="PF01850">
    <property type="entry name" value="PIN"/>
    <property type="match status" value="1"/>
</dbReference>
<protein>
    <submittedName>
        <fullName evidence="2">Type II toxin-antitoxin system VapC family toxin</fullName>
    </submittedName>
</protein>
<name>A0ABW5M5N9_9BACT</name>
<gene>
    <name evidence="2" type="ORF">ACFSUS_14630</name>
</gene>
<evidence type="ECO:0000313" key="3">
    <source>
        <dbReference type="Proteomes" id="UP001597469"/>
    </source>
</evidence>
<organism evidence="2 3">
    <name type="scientific">Spirosoma soli</name>
    <dbReference type="NCBI Taxonomy" id="1770529"/>
    <lineage>
        <taxon>Bacteria</taxon>
        <taxon>Pseudomonadati</taxon>
        <taxon>Bacteroidota</taxon>
        <taxon>Cytophagia</taxon>
        <taxon>Cytophagales</taxon>
        <taxon>Cytophagaceae</taxon>
        <taxon>Spirosoma</taxon>
    </lineage>
</organism>
<accession>A0ABW5M5N9</accession>
<dbReference type="Proteomes" id="UP001597469">
    <property type="component" value="Unassembled WGS sequence"/>
</dbReference>
<dbReference type="SUPFAM" id="SSF88723">
    <property type="entry name" value="PIN domain-like"/>
    <property type="match status" value="1"/>
</dbReference>
<evidence type="ECO:0000259" key="1">
    <source>
        <dbReference type="Pfam" id="PF01850"/>
    </source>
</evidence>
<dbReference type="Gene3D" id="3.40.50.1010">
    <property type="entry name" value="5'-nuclease"/>
    <property type="match status" value="1"/>
</dbReference>
<evidence type="ECO:0000313" key="2">
    <source>
        <dbReference type="EMBL" id="MFD2571877.1"/>
    </source>
</evidence>
<sequence>MYVPENGSEQITTIIQAAETYLYISELTCIEIKSSFVTKYRTRQISKEEWLTALQAFDKSLANFYIEPLNEFVRADAEQLIQTYAIHFALRALDAIQLATYRRLTYINVILVSSDERMNVLATELGHVI</sequence>
<feature type="domain" description="PIN" evidence="1">
    <location>
        <begin position="5"/>
        <end position="121"/>
    </location>
</feature>
<dbReference type="RefSeq" id="WP_381523792.1">
    <property type="nucleotide sequence ID" value="NZ_JBHULN010000008.1"/>
</dbReference>
<dbReference type="CDD" id="cd09874">
    <property type="entry name" value="PIN_MT3492-like"/>
    <property type="match status" value="1"/>
</dbReference>
<dbReference type="EMBL" id="JBHULN010000008">
    <property type="protein sequence ID" value="MFD2571877.1"/>
    <property type="molecule type" value="Genomic_DNA"/>
</dbReference>
<dbReference type="InterPro" id="IPR002716">
    <property type="entry name" value="PIN_dom"/>
</dbReference>